<dbReference type="AlphaFoldDB" id="A0A176RWH1"/>
<comment type="caution">
    <text evidence="1">The sequence shown here is derived from an EMBL/GenBank/DDBJ whole genome shotgun (WGS) entry which is preliminary data.</text>
</comment>
<protein>
    <submittedName>
        <fullName evidence="1">RelE-like cytotoxic translational repressor of toxin-antitoxin stability system</fullName>
    </submittedName>
</protein>
<evidence type="ECO:0000313" key="1">
    <source>
        <dbReference type="EMBL" id="OAD20066.1"/>
    </source>
</evidence>
<accession>A0A176RWH1</accession>
<organism evidence="1 2">
    <name type="scientific">Candidatus Thiomargarita nelsonii</name>
    <dbReference type="NCBI Taxonomy" id="1003181"/>
    <lineage>
        <taxon>Bacteria</taxon>
        <taxon>Pseudomonadati</taxon>
        <taxon>Pseudomonadota</taxon>
        <taxon>Gammaproteobacteria</taxon>
        <taxon>Thiotrichales</taxon>
        <taxon>Thiotrichaceae</taxon>
        <taxon>Thiomargarita</taxon>
    </lineage>
</organism>
<keyword evidence="2" id="KW-1185">Reference proteome</keyword>
<gene>
    <name evidence="1" type="ORF">THIOM_004247</name>
</gene>
<proteinExistence type="predicted"/>
<dbReference type="Proteomes" id="UP000076962">
    <property type="component" value="Unassembled WGS sequence"/>
</dbReference>
<dbReference type="InterPro" id="IPR009387">
    <property type="entry name" value="HigB-2"/>
</dbReference>
<evidence type="ECO:0000313" key="2">
    <source>
        <dbReference type="Proteomes" id="UP000076962"/>
    </source>
</evidence>
<dbReference type="EMBL" id="LUTY01002562">
    <property type="protein sequence ID" value="OAD20066.1"/>
    <property type="molecule type" value="Genomic_DNA"/>
</dbReference>
<reference evidence="1 2" key="1">
    <citation type="submission" date="2016-05" db="EMBL/GenBank/DDBJ databases">
        <title>Single-cell genome of chain-forming Candidatus Thiomargarita nelsonii and comparison to other large sulfur-oxidizing bacteria.</title>
        <authorList>
            <person name="Winkel M."/>
            <person name="Salman V."/>
            <person name="Woyke T."/>
            <person name="Schulz-Vogt H."/>
            <person name="Richter M."/>
            <person name="Flood B."/>
            <person name="Bailey J."/>
            <person name="Amann R."/>
            <person name="Mussmann M."/>
        </authorList>
    </citation>
    <scope>NUCLEOTIDE SEQUENCE [LARGE SCALE GENOMIC DNA]</scope>
    <source>
        <strain evidence="1 2">THI036</strain>
    </source>
</reference>
<sequence>MEKTLVTVVEHAHYLSQAAKLLTEDQKQKIVDMLAADPEMGDLIIGTGGCRKLRYAAVKGKGKSGGVRIIQLFVSKDGYVHLLDVYKKGEKDSLTKAEKNELSKLAAILKG</sequence>
<dbReference type="PIRSF" id="PIRSF039032">
    <property type="entry name" value="HigB-2"/>
    <property type="match status" value="1"/>
</dbReference>
<name>A0A176RWH1_9GAMM</name>